<keyword evidence="1" id="KW-0175">Coiled coil</keyword>
<dbReference type="RefSeq" id="XP_008880697.1">
    <property type="nucleotide sequence ID" value="XM_008882475.1"/>
</dbReference>
<evidence type="ECO:0000256" key="1">
    <source>
        <dbReference type="SAM" id="Coils"/>
    </source>
</evidence>
<dbReference type="AlphaFoldDB" id="A0A024T971"/>
<protein>
    <submittedName>
        <fullName evidence="2">Uncharacterized protein</fullName>
    </submittedName>
</protein>
<accession>A0A024T971</accession>
<evidence type="ECO:0000313" key="2">
    <source>
        <dbReference type="EMBL" id="ETV90700.1"/>
    </source>
</evidence>
<proteinExistence type="predicted"/>
<dbReference type="OrthoDB" id="69118at2759"/>
<dbReference type="VEuPathDB" id="FungiDB:H310_14590"/>
<gene>
    <name evidence="2" type="ORF">H310_14590</name>
</gene>
<reference evidence="2" key="1">
    <citation type="submission" date="2013-12" db="EMBL/GenBank/DDBJ databases">
        <title>The Genome Sequence of Aphanomyces invadans NJM9701.</title>
        <authorList>
            <consortium name="The Broad Institute Genomics Platform"/>
            <person name="Russ C."/>
            <person name="Tyler B."/>
            <person name="van West P."/>
            <person name="Dieguez-Uribeondo J."/>
            <person name="Young S.K."/>
            <person name="Zeng Q."/>
            <person name="Gargeya S."/>
            <person name="Fitzgerald M."/>
            <person name="Abouelleil A."/>
            <person name="Alvarado L."/>
            <person name="Chapman S.B."/>
            <person name="Gainer-Dewar J."/>
            <person name="Goldberg J."/>
            <person name="Griggs A."/>
            <person name="Gujja S."/>
            <person name="Hansen M."/>
            <person name="Howarth C."/>
            <person name="Imamovic A."/>
            <person name="Ireland A."/>
            <person name="Larimer J."/>
            <person name="McCowan C."/>
            <person name="Murphy C."/>
            <person name="Pearson M."/>
            <person name="Poon T.W."/>
            <person name="Priest M."/>
            <person name="Roberts A."/>
            <person name="Saif S."/>
            <person name="Shea T."/>
            <person name="Sykes S."/>
            <person name="Wortman J."/>
            <person name="Nusbaum C."/>
            <person name="Birren B."/>
        </authorList>
    </citation>
    <scope>NUCLEOTIDE SEQUENCE [LARGE SCALE GENOMIC DNA]</scope>
    <source>
        <strain evidence="2">NJM9701</strain>
    </source>
</reference>
<dbReference type="GeneID" id="20091640"/>
<dbReference type="EMBL" id="KI914026">
    <property type="protein sequence ID" value="ETV90700.1"/>
    <property type="molecule type" value="Genomic_DNA"/>
</dbReference>
<name>A0A024T971_9STRA</name>
<feature type="coiled-coil region" evidence="1">
    <location>
        <begin position="38"/>
        <end position="72"/>
    </location>
</feature>
<sequence length="490" mass="55886">MLDDGNVEDDIDLRLVMEAVNKVLHRRQYFREKQRSHRRRKRDDIRRLRSQVDELEALAENLRAAAQAKRKCSTDRMCSLDDDGGLSWRTIAATFRQETRSTLAEYTELVEVLRRHRGLLTRMQMWVEQNDVVPVVPRSIIRWQQVTLSNDPVTRKLTKEWATQQMYHNTGAAFQAFPMSTGCDDFTTFDLSINDKWVNAVEFSQYIWDAPMELVVHMLRHHMQELSKIDPSSVSFEWTENTVVLQTTLPDGDAATAVVAHFHEAERCVVVMRHLQSDDAFRDEDGTPLRDSRSLVWFDLRRLGTGQTVARVANLTSIHLKPSGQGSIDAFAASMGLDLTNVADGEVPHVLRQYGLKKARESDIEMRSHILVVLERVRAKLTRNSQPVQHAWICVAVWMPICVAALDGVSGVAWNRRFCLRSECDVHFQAALSTCSPWAHQQLHIQPRRTEESALDRALSGLETFGITTCSTECRHRLQFKNGQGAAAAE</sequence>
<organism evidence="2">
    <name type="scientific">Aphanomyces invadans</name>
    <dbReference type="NCBI Taxonomy" id="157072"/>
    <lineage>
        <taxon>Eukaryota</taxon>
        <taxon>Sar</taxon>
        <taxon>Stramenopiles</taxon>
        <taxon>Oomycota</taxon>
        <taxon>Saprolegniomycetes</taxon>
        <taxon>Saprolegniales</taxon>
        <taxon>Verrucalvaceae</taxon>
        <taxon>Aphanomyces</taxon>
    </lineage>
</organism>